<dbReference type="PANTHER" id="PTHR33376:SF2">
    <property type="entry name" value="DICARBOXYLATE-BINDING PERIPLASMIC PROTEIN"/>
    <property type="match status" value="1"/>
</dbReference>
<dbReference type="InterPro" id="IPR038404">
    <property type="entry name" value="TRAP_DctP_sf"/>
</dbReference>
<sequence>MRKVIILAFLMFVIIVAGCSPSAVDDEEPYVIRVGGGTSSPEHSLSKTWAFFKERLEEESDGRFQVELFISGELGGDRELTEAVQFGAIELTAPSTGAVTGFNQAFNIFDLPFLFSDREQTYEILDGENGQHVLETLDDKNLKGLAYFENGFRNLTNSVQPIESVDDVKNLSIRTMENSMHIEAWQSVGANPTPMSFEELYTALQQGTINGQENPMGLMNISRFYEVQDYLTLTNHIYSPYVVLMNKPFYDELPPDLQEVLQEVITEAQTYNRELATQEDVDALEVMKEQGVQVTELEQSELDRFQEAMTPIYEEYREMIGPDIYDAFLEETQSYSDDTVMEGEDK</sequence>
<evidence type="ECO:0000313" key="4">
    <source>
        <dbReference type="Proteomes" id="UP001059773"/>
    </source>
</evidence>
<keyword evidence="1 2" id="KW-0732">Signal</keyword>
<feature type="signal peptide" evidence="2">
    <location>
        <begin position="1"/>
        <end position="22"/>
    </location>
</feature>
<dbReference type="NCBIfam" id="TIGR00787">
    <property type="entry name" value="dctP"/>
    <property type="match status" value="1"/>
</dbReference>
<dbReference type="InterPro" id="IPR004682">
    <property type="entry name" value="TRAP_DctP"/>
</dbReference>
<keyword evidence="4" id="KW-1185">Reference proteome</keyword>
<proteinExistence type="predicted"/>
<dbReference type="NCBIfam" id="NF037995">
    <property type="entry name" value="TRAP_S1"/>
    <property type="match status" value="1"/>
</dbReference>
<dbReference type="Gene3D" id="3.40.190.170">
    <property type="entry name" value="Bacterial extracellular solute-binding protein, family 7"/>
    <property type="match status" value="1"/>
</dbReference>
<dbReference type="Pfam" id="PF03480">
    <property type="entry name" value="DctP"/>
    <property type="match status" value="1"/>
</dbReference>
<reference evidence="3" key="1">
    <citation type="submission" date="2022-07" db="EMBL/GenBank/DDBJ databases">
        <title>FELIX.</title>
        <authorList>
            <person name="Wan K.H."/>
            <person name="Park S."/>
            <person name="Lawrence Q."/>
            <person name="Eichenberger J.P."/>
            <person name="Booth B.W."/>
            <person name="Piaggio A.J."/>
            <person name="Chandler J.C."/>
            <person name="Franklin A.B."/>
            <person name="Celniker S.E."/>
        </authorList>
    </citation>
    <scope>NUCLEOTIDE SEQUENCE</scope>
    <source>
        <strain evidence="3">QA-1986 374</strain>
    </source>
</reference>
<dbReference type="PANTHER" id="PTHR33376">
    <property type="match status" value="1"/>
</dbReference>
<protein>
    <submittedName>
        <fullName evidence="3">TRAP transporter substrate-binding protein</fullName>
    </submittedName>
</protein>
<evidence type="ECO:0000256" key="1">
    <source>
        <dbReference type="ARBA" id="ARBA00022729"/>
    </source>
</evidence>
<dbReference type="EMBL" id="CP101914">
    <property type="protein sequence ID" value="UUI02961.1"/>
    <property type="molecule type" value="Genomic_DNA"/>
</dbReference>
<evidence type="ECO:0000313" key="3">
    <source>
        <dbReference type="EMBL" id="UUI02961.1"/>
    </source>
</evidence>
<accession>A0ABY5JRN5</accession>
<feature type="chain" id="PRO_5046289132" evidence="2">
    <location>
        <begin position="23"/>
        <end position="346"/>
    </location>
</feature>
<dbReference type="CDD" id="cd13679">
    <property type="entry name" value="PBP2_TRAP_YiaO_like"/>
    <property type="match status" value="1"/>
</dbReference>
<organism evidence="3 4">
    <name type="scientific">Oceanobacillus jeddahense</name>
    <dbReference type="NCBI Taxonomy" id="1462527"/>
    <lineage>
        <taxon>Bacteria</taxon>
        <taxon>Bacillati</taxon>
        <taxon>Bacillota</taxon>
        <taxon>Bacilli</taxon>
        <taxon>Bacillales</taxon>
        <taxon>Bacillaceae</taxon>
        <taxon>Oceanobacillus</taxon>
    </lineage>
</organism>
<dbReference type="InterPro" id="IPR018389">
    <property type="entry name" value="DctP_fam"/>
</dbReference>
<dbReference type="PROSITE" id="PS51257">
    <property type="entry name" value="PROKAR_LIPOPROTEIN"/>
    <property type="match status" value="1"/>
</dbReference>
<dbReference type="RefSeq" id="WP_256708147.1">
    <property type="nucleotide sequence ID" value="NZ_CP101914.1"/>
</dbReference>
<dbReference type="Proteomes" id="UP001059773">
    <property type="component" value="Chromosome"/>
</dbReference>
<evidence type="ECO:0000256" key="2">
    <source>
        <dbReference type="SAM" id="SignalP"/>
    </source>
</evidence>
<gene>
    <name evidence="3" type="ORF">NP439_23520</name>
</gene>
<dbReference type="PIRSF" id="PIRSF006470">
    <property type="entry name" value="DctB"/>
    <property type="match status" value="1"/>
</dbReference>
<name>A0ABY5JRN5_9BACI</name>